<dbReference type="Proteomes" id="UP001156856">
    <property type="component" value="Unassembled WGS sequence"/>
</dbReference>
<organism evidence="1 3">
    <name type="scientific">Methylobacterium oxalidis</name>
    <dbReference type="NCBI Taxonomy" id="944322"/>
    <lineage>
        <taxon>Bacteria</taxon>
        <taxon>Pseudomonadati</taxon>
        <taxon>Pseudomonadota</taxon>
        <taxon>Alphaproteobacteria</taxon>
        <taxon>Hyphomicrobiales</taxon>
        <taxon>Methylobacteriaceae</taxon>
        <taxon>Methylobacterium</taxon>
    </lineage>
</organism>
<reference evidence="1 3" key="3">
    <citation type="submission" date="2019-07" db="EMBL/GenBank/DDBJ databases">
        <title>Whole genome shotgun sequence of Methylobacterium oxalidis NBRC 107715.</title>
        <authorList>
            <person name="Hosoyama A."/>
            <person name="Uohara A."/>
            <person name="Ohji S."/>
            <person name="Ichikawa N."/>
        </authorList>
    </citation>
    <scope>NUCLEOTIDE SEQUENCE [LARGE SCALE GENOMIC DNA]</scope>
    <source>
        <strain evidence="1 3">NBRC 107715</strain>
    </source>
</reference>
<sequence length="271" mass="30164">MSEKKGDLSQKSGAYERAEQTFEYSFGTERRVAEVRGLRSNLSRVFYDASGKINVHLTAAQSSLDGKEPVDKYLKLFEAADRFLRAKGEMGYSEASSLLGTEPLEGMSLSPEEFSLLLWQSQIVQKYGSVSQEALAARFIWLSEGISRLAAENEKQLSSIFSFSEAWHEWQSEIEGEHLAAVQSTNARSNLRKSGSARTAKKDLRLSIVAECAMRLWQDKPLYRRNASGTAACILGEVNEKMRSASLNAYTEGTLVKKVGDLIRLQQAQTS</sequence>
<evidence type="ECO:0000313" key="4">
    <source>
        <dbReference type="Proteomes" id="UP001156856"/>
    </source>
</evidence>
<comment type="caution">
    <text evidence="1">The sequence shown here is derived from an EMBL/GenBank/DDBJ whole genome shotgun (WGS) entry which is preliminary data.</text>
</comment>
<dbReference type="Proteomes" id="UP000321960">
    <property type="component" value="Unassembled WGS sequence"/>
</dbReference>
<dbReference type="EMBL" id="BJZU01000052">
    <property type="protein sequence ID" value="GEP04828.1"/>
    <property type="molecule type" value="Genomic_DNA"/>
</dbReference>
<reference evidence="2" key="1">
    <citation type="journal article" date="2014" name="Int. J. Syst. Evol. Microbiol.">
        <title>Complete genome of a new Firmicutes species belonging to the dominant human colonic microbiota ('Ruminococcus bicirculans') reveals two chromosomes and a selective capacity to utilize plant glucans.</title>
        <authorList>
            <consortium name="NISC Comparative Sequencing Program"/>
            <person name="Wegmann U."/>
            <person name="Louis P."/>
            <person name="Goesmann A."/>
            <person name="Henrissat B."/>
            <person name="Duncan S.H."/>
            <person name="Flint H.J."/>
        </authorList>
    </citation>
    <scope>NUCLEOTIDE SEQUENCE</scope>
    <source>
        <strain evidence="2">NBRC 107715</strain>
    </source>
</reference>
<keyword evidence="4" id="KW-1185">Reference proteome</keyword>
<dbReference type="EMBL" id="BSPK01000025">
    <property type="protein sequence ID" value="GLS63653.1"/>
    <property type="molecule type" value="Genomic_DNA"/>
</dbReference>
<proteinExistence type="predicted"/>
<reference evidence="2" key="4">
    <citation type="submission" date="2023-01" db="EMBL/GenBank/DDBJ databases">
        <title>Draft genome sequence of Methylobacterium oxalidis strain NBRC 107715.</title>
        <authorList>
            <person name="Sun Q."/>
            <person name="Mori K."/>
        </authorList>
    </citation>
    <scope>NUCLEOTIDE SEQUENCE</scope>
    <source>
        <strain evidence="2">NBRC 107715</strain>
    </source>
</reference>
<evidence type="ECO:0000313" key="2">
    <source>
        <dbReference type="EMBL" id="GLS63653.1"/>
    </source>
</evidence>
<accession>A0A512J4D1</accession>
<name>A0A512J4D1_9HYPH</name>
<dbReference type="OrthoDB" id="9762066at2"/>
<dbReference type="AlphaFoldDB" id="A0A512J4D1"/>
<protein>
    <submittedName>
        <fullName evidence="1">Uncharacterized protein</fullName>
    </submittedName>
</protein>
<evidence type="ECO:0000313" key="1">
    <source>
        <dbReference type="EMBL" id="GEP04828.1"/>
    </source>
</evidence>
<reference evidence="4" key="2">
    <citation type="journal article" date="2019" name="Int. J. Syst. Evol. Microbiol.">
        <title>The Global Catalogue of Microorganisms (GCM) 10K type strain sequencing project: providing services to taxonomists for standard genome sequencing and annotation.</title>
        <authorList>
            <consortium name="The Broad Institute Genomics Platform"/>
            <consortium name="The Broad Institute Genome Sequencing Center for Infectious Disease"/>
            <person name="Wu L."/>
            <person name="Ma J."/>
        </authorList>
    </citation>
    <scope>NUCLEOTIDE SEQUENCE [LARGE SCALE GENOMIC DNA]</scope>
    <source>
        <strain evidence="4">NBRC 107715</strain>
    </source>
</reference>
<gene>
    <name evidence="2" type="ORF">GCM10007888_20340</name>
    <name evidence="1" type="ORF">MOX02_28660</name>
</gene>
<evidence type="ECO:0000313" key="3">
    <source>
        <dbReference type="Proteomes" id="UP000321960"/>
    </source>
</evidence>
<dbReference type="RefSeq" id="WP_147026420.1">
    <property type="nucleotide sequence ID" value="NZ_BJZU01000052.1"/>
</dbReference>